<comment type="caution">
    <text evidence="3">The sequence shown here is derived from an EMBL/GenBank/DDBJ whole genome shotgun (WGS) entry which is preliminary data.</text>
</comment>
<evidence type="ECO:0000313" key="4">
    <source>
        <dbReference type="Proteomes" id="UP001285441"/>
    </source>
</evidence>
<feature type="region of interest" description="Disordered" evidence="1">
    <location>
        <begin position="53"/>
        <end position="75"/>
    </location>
</feature>
<reference evidence="3" key="2">
    <citation type="submission" date="2023-06" db="EMBL/GenBank/DDBJ databases">
        <authorList>
            <consortium name="Lawrence Berkeley National Laboratory"/>
            <person name="Haridas S."/>
            <person name="Hensen N."/>
            <person name="Bonometti L."/>
            <person name="Westerberg I."/>
            <person name="Brannstrom I.O."/>
            <person name="Guillou S."/>
            <person name="Cros-Aarteil S."/>
            <person name="Calhoun S."/>
            <person name="Kuo A."/>
            <person name="Mondo S."/>
            <person name="Pangilinan J."/>
            <person name="Riley R."/>
            <person name="LaButti K."/>
            <person name="Andreopoulos B."/>
            <person name="Lipzen A."/>
            <person name="Chen C."/>
            <person name="Yanf M."/>
            <person name="Daum C."/>
            <person name="Ng V."/>
            <person name="Clum A."/>
            <person name="Steindorff A."/>
            <person name="Ohm R."/>
            <person name="Martin F."/>
            <person name="Silar P."/>
            <person name="Natvig D."/>
            <person name="Lalanne C."/>
            <person name="Gautier V."/>
            <person name="Ament-velasquez S.L."/>
            <person name="Kruys A."/>
            <person name="Hutchinson M.I."/>
            <person name="Powell A.J."/>
            <person name="Barry K."/>
            <person name="Miller A.N."/>
            <person name="Grigoriev I.V."/>
            <person name="Debuchy R."/>
            <person name="Gladieux P."/>
            <person name="Thoren M.H."/>
            <person name="Johannesson H."/>
        </authorList>
    </citation>
    <scope>NUCLEOTIDE SEQUENCE</scope>
    <source>
        <strain evidence="3">CBS 232.78</strain>
    </source>
</reference>
<keyword evidence="2" id="KW-0732">Signal</keyword>
<feature type="signal peptide" evidence="2">
    <location>
        <begin position="1"/>
        <end position="18"/>
    </location>
</feature>
<dbReference type="AlphaFoldDB" id="A0AAE0KAD4"/>
<proteinExistence type="predicted"/>
<keyword evidence="4" id="KW-1185">Reference proteome</keyword>
<reference evidence="3" key="1">
    <citation type="journal article" date="2023" name="Mol. Phylogenet. Evol.">
        <title>Genome-scale phylogeny and comparative genomics of the fungal order Sordariales.</title>
        <authorList>
            <person name="Hensen N."/>
            <person name="Bonometti L."/>
            <person name="Westerberg I."/>
            <person name="Brannstrom I.O."/>
            <person name="Guillou S."/>
            <person name="Cros-Aarteil S."/>
            <person name="Calhoun S."/>
            <person name="Haridas S."/>
            <person name="Kuo A."/>
            <person name="Mondo S."/>
            <person name="Pangilinan J."/>
            <person name="Riley R."/>
            <person name="LaButti K."/>
            <person name="Andreopoulos B."/>
            <person name="Lipzen A."/>
            <person name="Chen C."/>
            <person name="Yan M."/>
            <person name="Daum C."/>
            <person name="Ng V."/>
            <person name="Clum A."/>
            <person name="Steindorff A."/>
            <person name="Ohm R.A."/>
            <person name="Martin F."/>
            <person name="Silar P."/>
            <person name="Natvig D.O."/>
            <person name="Lalanne C."/>
            <person name="Gautier V."/>
            <person name="Ament-Velasquez S.L."/>
            <person name="Kruys A."/>
            <person name="Hutchinson M.I."/>
            <person name="Powell A.J."/>
            <person name="Barry K."/>
            <person name="Miller A.N."/>
            <person name="Grigoriev I.V."/>
            <person name="Debuchy R."/>
            <person name="Gladieux P."/>
            <person name="Hiltunen Thoren M."/>
            <person name="Johannesson H."/>
        </authorList>
    </citation>
    <scope>NUCLEOTIDE SEQUENCE</scope>
    <source>
        <strain evidence="3">CBS 232.78</strain>
    </source>
</reference>
<name>A0AAE0KAD4_9PEZI</name>
<gene>
    <name evidence="3" type="ORF">B0H63DRAFT_563793</name>
</gene>
<feature type="compositionally biased region" description="Acidic residues" evidence="1">
    <location>
        <begin position="61"/>
        <end position="73"/>
    </location>
</feature>
<organism evidence="3 4">
    <name type="scientific">Podospora didyma</name>
    <dbReference type="NCBI Taxonomy" id="330526"/>
    <lineage>
        <taxon>Eukaryota</taxon>
        <taxon>Fungi</taxon>
        <taxon>Dikarya</taxon>
        <taxon>Ascomycota</taxon>
        <taxon>Pezizomycotina</taxon>
        <taxon>Sordariomycetes</taxon>
        <taxon>Sordariomycetidae</taxon>
        <taxon>Sordariales</taxon>
        <taxon>Podosporaceae</taxon>
        <taxon>Podospora</taxon>
    </lineage>
</organism>
<evidence type="ECO:0000256" key="1">
    <source>
        <dbReference type="SAM" id="MobiDB-lite"/>
    </source>
</evidence>
<accession>A0AAE0KAD4</accession>
<dbReference type="Proteomes" id="UP001285441">
    <property type="component" value="Unassembled WGS sequence"/>
</dbReference>
<evidence type="ECO:0000313" key="3">
    <source>
        <dbReference type="EMBL" id="KAK3372365.1"/>
    </source>
</evidence>
<protein>
    <recommendedName>
        <fullName evidence="5">Cell wall protein</fullName>
    </recommendedName>
</protein>
<evidence type="ECO:0008006" key="5">
    <source>
        <dbReference type="Google" id="ProtNLM"/>
    </source>
</evidence>
<sequence length="274" mass="27368">MKFSSSIVFAVQALTVFALPAPNKNKVGVSTSAAALIASATTVAAVATATATATPATGEAKDEEEKEAGETEQEGAFGVAINLNGGDVKTDTEFPPGTNGKFEVEFKNPQARVLRVTENNTPAAAPVGFTAFEPSSYKVELSGSGKGLTLSKIDYIGNTGVDVSQVQLGRLCTETNSFVVGGGVVEREFEAEENEIASNVDNLVGEFGFFVPAAAGTGTATEGAATGNATTGGATTGGATTGGATTGVAATLKGCEAGTACRALLDALLQAVGN</sequence>
<dbReference type="EMBL" id="JAULSW010000008">
    <property type="protein sequence ID" value="KAK3372365.1"/>
    <property type="molecule type" value="Genomic_DNA"/>
</dbReference>
<evidence type="ECO:0000256" key="2">
    <source>
        <dbReference type="SAM" id="SignalP"/>
    </source>
</evidence>
<feature type="chain" id="PRO_5042280722" description="Cell wall protein" evidence="2">
    <location>
        <begin position="19"/>
        <end position="274"/>
    </location>
</feature>